<dbReference type="GO" id="GO:0008757">
    <property type="term" value="F:S-adenosylmethionine-dependent methyltransferase activity"/>
    <property type="evidence" value="ECO:0007669"/>
    <property type="project" value="InterPro"/>
</dbReference>
<dbReference type="Proteomes" id="UP000053718">
    <property type="component" value="Unassembled WGS sequence"/>
</dbReference>
<dbReference type="SUPFAM" id="SSF53335">
    <property type="entry name" value="S-adenosyl-L-methionine-dependent methyltransferases"/>
    <property type="match status" value="1"/>
</dbReference>
<dbReference type="InterPro" id="IPR013216">
    <property type="entry name" value="Methyltransf_11"/>
</dbReference>
<keyword evidence="3" id="KW-1185">Reference proteome</keyword>
<dbReference type="RefSeq" id="WP_051986624.1">
    <property type="nucleotide sequence ID" value="NZ_JPIN01000006.1"/>
</dbReference>
<evidence type="ECO:0000313" key="2">
    <source>
        <dbReference type="EMBL" id="KFZ28841.1"/>
    </source>
</evidence>
<dbReference type="STRING" id="1517416.IDAT_06470"/>
<gene>
    <name evidence="2" type="ORF">IDAT_06470</name>
</gene>
<sequence length="247" mass="28455">MMLKPAFREKAVKAPEHWHQVAHGAWLKAEVEQVLAPHIERLYGYHLAKVGCLTAELELPRNAIRHHMTVGDCQRNPIQVRALPTAWPFAEAALDAIVMVNQLEFEQDPHQVLREMSRSLIANGKLILVGFNPLALNQVQTLWPKKVNQYPWCGRYFSKMRILDWLSLLNMEVTTQHYFAASMLQQRWPFLESGVTKLARWIPQVSALYVIVATKREFPLTPVSERAKAQKVRPKLQTVPLANQTRR</sequence>
<proteinExistence type="predicted"/>
<dbReference type="InterPro" id="IPR029063">
    <property type="entry name" value="SAM-dependent_MTases_sf"/>
</dbReference>
<feature type="domain" description="Methyltransferase type 11" evidence="1">
    <location>
        <begin position="80"/>
        <end position="128"/>
    </location>
</feature>
<dbReference type="AlphaFoldDB" id="A0A094J8G3"/>
<protein>
    <recommendedName>
        <fullName evidence="1">Methyltransferase type 11 domain-containing protein</fullName>
    </recommendedName>
</protein>
<comment type="caution">
    <text evidence="2">The sequence shown here is derived from an EMBL/GenBank/DDBJ whole genome shotgun (WGS) entry which is preliminary data.</text>
</comment>
<accession>A0A094J8G3</accession>
<reference evidence="2 3" key="1">
    <citation type="submission" date="2014-06" db="EMBL/GenBank/DDBJ databases">
        <title>Draft genome sequence of Idiomarina sp. MCCC 1A10513.</title>
        <authorList>
            <person name="Du J."/>
            <person name="Lai Q."/>
            <person name="Shao Z."/>
        </authorList>
    </citation>
    <scope>NUCLEOTIDE SEQUENCE [LARGE SCALE GENOMIC DNA]</scope>
    <source>
        <strain evidence="2 3">MCCC 1A10513</strain>
    </source>
</reference>
<dbReference type="Gene3D" id="3.40.50.150">
    <property type="entry name" value="Vaccinia Virus protein VP39"/>
    <property type="match status" value="1"/>
</dbReference>
<dbReference type="OrthoDB" id="6191410at2"/>
<dbReference type="Pfam" id="PF08241">
    <property type="entry name" value="Methyltransf_11"/>
    <property type="match status" value="1"/>
</dbReference>
<dbReference type="EMBL" id="JPIN01000006">
    <property type="protein sequence ID" value="KFZ28841.1"/>
    <property type="molecule type" value="Genomic_DNA"/>
</dbReference>
<name>A0A094J8G3_9GAMM</name>
<dbReference type="eggNOG" id="COG2226">
    <property type="taxonomic scope" value="Bacteria"/>
</dbReference>
<evidence type="ECO:0000259" key="1">
    <source>
        <dbReference type="Pfam" id="PF08241"/>
    </source>
</evidence>
<organism evidence="2 3">
    <name type="scientific">Pseudidiomarina atlantica</name>
    <dbReference type="NCBI Taxonomy" id="1517416"/>
    <lineage>
        <taxon>Bacteria</taxon>
        <taxon>Pseudomonadati</taxon>
        <taxon>Pseudomonadota</taxon>
        <taxon>Gammaproteobacteria</taxon>
        <taxon>Alteromonadales</taxon>
        <taxon>Idiomarinaceae</taxon>
        <taxon>Pseudidiomarina</taxon>
    </lineage>
</organism>
<evidence type="ECO:0000313" key="3">
    <source>
        <dbReference type="Proteomes" id="UP000053718"/>
    </source>
</evidence>